<feature type="transmembrane region" description="Helical" evidence="8">
    <location>
        <begin position="46"/>
        <end position="75"/>
    </location>
</feature>
<comment type="subcellular location">
    <subcellularLocation>
        <location evidence="1">Cell membrane</location>
        <topology evidence="1">Multi-pass membrane protein</topology>
    </subcellularLocation>
</comment>
<evidence type="ECO:0000256" key="8">
    <source>
        <dbReference type="SAM" id="Phobius"/>
    </source>
</evidence>
<dbReference type="RefSeq" id="WP_181043358.1">
    <property type="nucleotide sequence ID" value="NZ_CP154825.1"/>
</dbReference>
<evidence type="ECO:0000256" key="5">
    <source>
        <dbReference type="ARBA" id="ARBA00022989"/>
    </source>
</evidence>
<evidence type="ECO:0000256" key="4">
    <source>
        <dbReference type="ARBA" id="ARBA00022692"/>
    </source>
</evidence>
<evidence type="ECO:0000256" key="3">
    <source>
        <dbReference type="ARBA" id="ARBA00022679"/>
    </source>
</evidence>
<organism evidence="10 11">
    <name type="scientific">Actinokineospora auranticolor</name>
    <dbReference type="NCBI Taxonomy" id="155976"/>
    <lineage>
        <taxon>Bacteria</taxon>
        <taxon>Bacillati</taxon>
        <taxon>Actinomycetota</taxon>
        <taxon>Actinomycetes</taxon>
        <taxon>Pseudonocardiales</taxon>
        <taxon>Pseudonocardiaceae</taxon>
        <taxon>Actinokineospora</taxon>
    </lineage>
</organism>
<sequence length="698" mass="74108">MVLAGFADAVDLAVYRAGGEVVLRGGDLYGNPVWQDLRFTYPPFSAIVFTPLALVPLTAAKVLVVAVNGALLLFAVHRACRAVRLRAVLPIAAVVLLTEAVHASVYVGQINLLLLALVLVDVTGRGRGIGIGLAAGLKLTPLIFVGYLVAVRRFRDAAVAALVATSTVVAGFLVRPADSANYWLKGAFADTGRIYADLTSPHNQSLRGMLLRAGFEPWVWAVTACVLGAAALLVAALVTRRGERLLGATVVGLAGAAVSPWSWGHHWVWVVPLTAVVVDRVFRRRERIWVVPGALLVGTFPWVLALADPPDGSGPAALTGGPLRFVVGNLYLLLFLAVLGAAAGGRAADRLRHPVQTTHPVDPRRPFAPAQPTPLRRTRRVTRLAAFGLDWPPIRCRPTVSAVASGGSVLGRIAAVALLLCLALPGLASAEPASPAARVLSPADNTLVQTGVPVTLRGESTGVGADGVKYTEISLHDNDHFVVIAGAGETSWQYTITPADWQIGSLRVWTRVVTDNWVSTTSIALNLRITDGTRPAVTCPCTFNPPAAPDRSRLYTEREPLELGFRFFTDRPGTVTGVKLADAAPLEPGTTARLWGPRGLLAETSDTGAFPRLDFARPVPVDSHTDYVVSYTAPTGTYFATPAYFTGPVGNPPIIAGYDNFQPFPYGAPGLYGPARARPDQTYNGANYWVSPVFEPTG</sequence>
<feature type="transmembrane region" description="Helical" evidence="8">
    <location>
        <begin position="325"/>
        <end position="344"/>
    </location>
</feature>
<proteinExistence type="inferred from homology"/>
<keyword evidence="11" id="KW-1185">Reference proteome</keyword>
<comment type="similarity">
    <text evidence="7">Belongs to the glycosyltransferase 87 family.</text>
</comment>
<dbReference type="EMBL" id="PTIX01000003">
    <property type="protein sequence ID" value="PPK69519.1"/>
    <property type="molecule type" value="Genomic_DNA"/>
</dbReference>
<feature type="transmembrane region" description="Helical" evidence="8">
    <location>
        <begin position="409"/>
        <end position="428"/>
    </location>
</feature>
<dbReference type="Proteomes" id="UP000239203">
    <property type="component" value="Unassembled WGS sequence"/>
</dbReference>
<evidence type="ECO:0000256" key="7">
    <source>
        <dbReference type="ARBA" id="ARBA00024033"/>
    </source>
</evidence>
<evidence type="ECO:0000313" key="11">
    <source>
        <dbReference type="Proteomes" id="UP000239203"/>
    </source>
</evidence>
<keyword evidence="2" id="KW-1003">Cell membrane</keyword>
<feature type="transmembrane region" description="Helical" evidence="8">
    <location>
        <begin position="128"/>
        <end position="150"/>
    </location>
</feature>
<feature type="domain" description="DUF4082" evidence="9">
    <location>
        <begin position="555"/>
        <end position="690"/>
    </location>
</feature>
<evidence type="ECO:0000313" key="10">
    <source>
        <dbReference type="EMBL" id="PPK69519.1"/>
    </source>
</evidence>
<dbReference type="InterPro" id="IPR025141">
    <property type="entry name" value="DUF4082"/>
</dbReference>
<evidence type="ECO:0000256" key="2">
    <source>
        <dbReference type="ARBA" id="ARBA00022475"/>
    </source>
</evidence>
<feature type="transmembrane region" description="Helical" evidence="8">
    <location>
        <begin position="218"/>
        <end position="238"/>
    </location>
</feature>
<name>A0A2S6GWD1_9PSEU</name>
<keyword evidence="4 8" id="KW-0812">Transmembrane</keyword>
<accession>A0A2S6GWD1</accession>
<dbReference type="Pfam" id="PF09594">
    <property type="entry name" value="GT87"/>
    <property type="match status" value="1"/>
</dbReference>
<reference evidence="10 11" key="1">
    <citation type="submission" date="2018-02" db="EMBL/GenBank/DDBJ databases">
        <title>Genomic Encyclopedia of Archaeal and Bacterial Type Strains, Phase II (KMG-II): from individual species to whole genera.</title>
        <authorList>
            <person name="Goeker M."/>
        </authorList>
    </citation>
    <scope>NUCLEOTIDE SEQUENCE [LARGE SCALE GENOMIC DNA]</scope>
    <source>
        <strain evidence="10 11">YU 961-1</strain>
    </source>
</reference>
<keyword evidence="6 8" id="KW-0472">Membrane</keyword>
<dbReference type="AlphaFoldDB" id="A0A2S6GWD1"/>
<dbReference type="Pfam" id="PF13313">
    <property type="entry name" value="DUF4082"/>
    <property type="match status" value="1"/>
</dbReference>
<dbReference type="InterPro" id="IPR018584">
    <property type="entry name" value="GT87"/>
</dbReference>
<evidence type="ECO:0000256" key="1">
    <source>
        <dbReference type="ARBA" id="ARBA00004651"/>
    </source>
</evidence>
<comment type="caution">
    <text evidence="10">The sequence shown here is derived from an EMBL/GenBank/DDBJ whole genome shotgun (WGS) entry which is preliminary data.</text>
</comment>
<evidence type="ECO:0000256" key="6">
    <source>
        <dbReference type="ARBA" id="ARBA00023136"/>
    </source>
</evidence>
<gene>
    <name evidence="10" type="ORF">CLV40_103129</name>
</gene>
<dbReference type="GO" id="GO:0005886">
    <property type="term" value="C:plasma membrane"/>
    <property type="evidence" value="ECO:0007669"/>
    <property type="project" value="UniProtKB-SubCell"/>
</dbReference>
<evidence type="ECO:0000259" key="9">
    <source>
        <dbReference type="Pfam" id="PF13313"/>
    </source>
</evidence>
<keyword evidence="5 8" id="KW-1133">Transmembrane helix</keyword>
<feature type="transmembrane region" description="Helical" evidence="8">
    <location>
        <begin position="87"/>
        <end position="108"/>
    </location>
</feature>
<keyword evidence="3" id="KW-0808">Transferase</keyword>
<dbReference type="GO" id="GO:0016758">
    <property type="term" value="F:hexosyltransferase activity"/>
    <property type="evidence" value="ECO:0007669"/>
    <property type="project" value="InterPro"/>
</dbReference>
<feature type="transmembrane region" description="Helical" evidence="8">
    <location>
        <begin position="289"/>
        <end position="305"/>
    </location>
</feature>
<protein>
    <submittedName>
        <fullName evidence="10">Uncharacterized protein DUF4082</fullName>
    </submittedName>
</protein>
<feature type="transmembrane region" description="Helical" evidence="8">
    <location>
        <begin position="157"/>
        <end position="174"/>
    </location>
</feature>